<dbReference type="PANTHER" id="PTHR42926:SF1">
    <property type="entry name" value="CIRCADIAN CLOCK OSCILLATOR PROTEIN KAIC 1"/>
    <property type="match status" value="1"/>
</dbReference>
<dbReference type="GO" id="GO:0004674">
    <property type="term" value="F:protein serine/threonine kinase activity"/>
    <property type="evidence" value="ECO:0007669"/>
    <property type="project" value="UniProtKB-EC"/>
</dbReference>
<evidence type="ECO:0000313" key="8">
    <source>
        <dbReference type="EMBL" id="PIL43431.1"/>
    </source>
</evidence>
<feature type="domain" description="KaiC" evidence="7">
    <location>
        <begin position="240"/>
        <end position="472"/>
    </location>
</feature>
<dbReference type="EMBL" id="PDOC01000014">
    <property type="protein sequence ID" value="PIL43431.1"/>
    <property type="molecule type" value="Genomic_DNA"/>
</dbReference>
<reference evidence="8 9" key="1">
    <citation type="submission" date="2017-10" db="EMBL/GenBank/DDBJ databases">
        <title>Massilia psychrophilum sp. nov., a novel purple-pigmented bacterium isolated from Tianshan glacier, Xinjiang Municipality, China.</title>
        <authorList>
            <person name="Wang H."/>
        </authorList>
    </citation>
    <scope>NUCLEOTIDE SEQUENCE [LARGE SCALE GENOMIC DNA]</scope>
    <source>
        <strain evidence="8 9">JCM 30074</strain>
    </source>
</reference>
<evidence type="ECO:0000256" key="6">
    <source>
        <dbReference type="ARBA" id="ARBA00022801"/>
    </source>
</evidence>
<keyword evidence="4" id="KW-0677">Repeat</keyword>
<keyword evidence="9" id="KW-1185">Reference proteome</keyword>
<dbReference type="PANTHER" id="PTHR42926">
    <property type="match status" value="1"/>
</dbReference>
<evidence type="ECO:0000313" key="9">
    <source>
        <dbReference type="Proteomes" id="UP000230390"/>
    </source>
</evidence>
<dbReference type="InterPro" id="IPR014774">
    <property type="entry name" value="KaiC-like_dom"/>
</dbReference>
<evidence type="ECO:0000256" key="2">
    <source>
        <dbReference type="ARBA" id="ARBA00022553"/>
    </source>
</evidence>
<keyword evidence="5" id="KW-0418">Kinase</keyword>
<keyword evidence="2" id="KW-0597">Phosphoprotein</keyword>
<dbReference type="Pfam" id="PF06745">
    <property type="entry name" value="ATPase"/>
    <property type="match status" value="2"/>
</dbReference>
<proteinExistence type="predicted"/>
<evidence type="ECO:0000256" key="4">
    <source>
        <dbReference type="ARBA" id="ARBA00022737"/>
    </source>
</evidence>
<dbReference type="EC" id="2.7.11.1" evidence="1"/>
<evidence type="ECO:0000259" key="7">
    <source>
        <dbReference type="PROSITE" id="PS51146"/>
    </source>
</evidence>
<name>A0A2G8TBL3_9BURK</name>
<dbReference type="SMART" id="SM00382">
    <property type="entry name" value="AAA"/>
    <property type="match status" value="2"/>
</dbReference>
<dbReference type="SUPFAM" id="SSF52540">
    <property type="entry name" value="P-loop containing nucleoside triphosphate hydrolases"/>
    <property type="match status" value="2"/>
</dbReference>
<evidence type="ECO:0000256" key="5">
    <source>
        <dbReference type="ARBA" id="ARBA00022777"/>
    </source>
</evidence>
<feature type="domain" description="KaiC" evidence="7">
    <location>
        <begin position="1"/>
        <end position="235"/>
    </location>
</feature>
<keyword evidence="3" id="KW-0808">Transferase</keyword>
<gene>
    <name evidence="8" type="ORF">CR105_19460</name>
</gene>
<dbReference type="InterPro" id="IPR003593">
    <property type="entry name" value="AAA+_ATPase"/>
</dbReference>
<sequence length="516" mass="56321">MVKTGIAGLDEVLLGGVPRHNNLVVEGPPGSGKTTLGLGFIYAGATEFDEPGAIVSFELDAAKLLRDASGFNWDLQGQIDAGRIKVIQTSPAVLLSEFRNPDGAFAASLRAMGAKRLLIDGLTPMRLYAEVHDLPFREDVHVLIEGLNRLGVTTMVTAERDDSIDSVPAHERFVFDTIVSLTRGENKRRVQRRLTVLKSRGQDFIGGSHTMRIEAGRGIHVYRRAQSRPVYSNDQPTSDVRLSIGSAAIDTMMDGGIYQGSVTMVSGISGTGKTVLSVQFLSSAITAGHKTLLVSLDEHPRQLMRNAGSLGFDLAGMVERGELFIHYESPLELELDVHFDRIIKLVEEQGIDCVVFDSCAVYEMTSPDEVADYLYAMATFFKNRLATVFFNYESPELLGLSQISQELKGSHLVDNIILLNYVEISTILRRAIAIPKVRGSHNLQITREYVIAVGGLQLLDEASGDGESAVVPQLPFSSYYGLLSRSPSRQSPLIEDAVAHGTKMPDSIQLPSQTES</sequence>
<evidence type="ECO:0000256" key="1">
    <source>
        <dbReference type="ARBA" id="ARBA00012513"/>
    </source>
</evidence>
<dbReference type="Gene3D" id="3.40.50.300">
    <property type="entry name" value="P-loop containing nucleotide triphosphate hydrolases"/>
    <property type="match status" value="2"/>
</dbReference>
<dbReference type="RefSeq" id="WP_229414020.1">
    <property type="nucleotide sequence ID" value="NZ_JBHLYV010000099.1"/>
</dbReference>
<evidence type="ECO:0000256" key="3">
    <source>
        <dbReference type="ARBA" id="ARBA00022679"/>
    </source>
</evidence>
<dbReference type="InterPro" id="IPR027417">
    <property type="entry name" value="P-loop_NTPase"/>
</dbReference>
<dbReference type="GO" id="GO:0016787">
    <property type="term" value="F:hydrolase activity"/>
    <property type="evidence" value="ECO:0007669"/>
    <property type="project" value="UniProtKB-KW"/>
</dbReference>
<comment type="caution">
    <text evidence="8">The sequence shown here is derived from an EMBL/GenBank/DDBJ whole genome shotgun (WGS) entry which is preliminary data.</text>
</comment>
<dbReference type="PIRSF" id="PIRSF039117">
    <property type="entry name" value="KaiC"/>
    <property type="match status" value="1"/>
</dbReference>
<keyword evidence="6" id="KW-0378">Hydrolase</keyword>
<dbReference type="InterPro" id="IPR030665">
    <property type="entry name" value="KaiC"/>
</dbReference>
<dbReference type="PROSITE" id="PS51146">
    <property type="entry name" value="KAIC"/>
    <property type="match status" value="2"/>
</dbReference>
<accession>A0A2G8TBL3</accession>
<dbReference type="AlphaFoldDB" id="A0A2G8TBL3"/>
<dbReference type="Proteomes" id="UP000230390">
    <property type="component" value="Unassembled WGS sequence"/>
</dbReference>
<protein>
    <recommendedName>
        <fullName evidence="1">non-specific serine/threonine protein kinase</fullName>
        <ecNumber evidence="1">2.7.11.1</ecNumber>
    </recommendedName>
</protein>
<organism evidence="8 9">
    <name type="scientific">Massilia eurypsychrophila</name>
    <dbReference type="NCBI Taxonomy" id="1485217"/>
    <lineage>
        <taxon>Bacteria</taxon>
        <taxon>Pseudomonadati</taxon>
        <taxon>Pseudomonadota</taxon>
        <taxon>Betaproteobacteria</taxon>
        <taxon>Burkholderiales</taxon>
        <taxon>Oxalobacteraceae</taxon>
        <taxon>Telluria group</taxon>
        <taxon>Massilia</taxon>
    </lineage>
</organism>
<dbReference type="InterPro" id="IPR010624">
    <property type="entry name" value="KaiC_dom"/>
</dbReference>
<dbReference type="GO" id="GO:0005524">
    <property type="term" value="F:ATP binding"/>
    <property type="evidence" value="ECO:0007669"/>
    <property type="project" value="InterPro"/>
</dbReference>
<dbReference type="InterPro" id="IPR051347">
    <property type="entry name" value="Circadian_clock_KaiC-rel"/>
</dbReference>